<dbReference type="InParanoid" id="J4KLD4"/>
<dbReference type="GeneID" id="19892069"/>
<dbReference type="Gene3D" id="4.10.240.10">
    <property type="entry name" value="Zn(2)-C6 fungal-type DNA-binding domain"/>
    <property type="match status" value="1"/>
</dbReference>
<dbReference type="OrthoDB" id="5239226at2759"/>
<dbReference type="Pfam" id="PF00172">
    <property type="entry name" value="Zn_clus"/>
    <property type="match status" value="1"/>
</dbReference>
<reference evidence="9 10" key="1">
    <citation type="journal article" date="2012" name="Sci. Rep.">
        <title>Genomic perspectives on the evolution of fungal entomopathogenicity in Beauveria bassiana.</title>
        <authorList>
            <person name="Xiao G."/>
            <person name="Ying S.H."/>
            <person name="Zheng P."/>
            <person name="Wang Z.L."/>
            <person name="Zhang S."/>
            <person name="Xie X.Q."/>
            <person name="Shang Y."/>
            <person name="St Leger R.J."/>
            <person name="Zhao G.P."/>
            <person name="Wang C."/>
            <person name="Feng M.G."/>
        </authorList>
    </citation>
    <scope>NUCLEOTIDE SEQUENCE [LARGE SCALE GENOMIC DNA]</scope>
    <source>
        <strain evidence="9 10">ARSEF 2860</strain>
    </source>
</reference>
<dbReference type="PANTHER" id="PTHR31313:SF4">
    <property type="entry name" value="CONIDIAL DEVELOPMENT PROTEIN FLUFFY"/>
    <property type="match status" value="1"/>
</dbReference>
<evidence type="ECO:0000259" key="8">
    <source>
        <dbReference type="PROSITE" id="PS50048"/>
    </source>
</evidence>
<dbReference type="RefSeq" id="XP_008602376.1">
    <property type="nucleotide sequence ID" value="XM_008604154.1"/>
</dbReference>
<accession>J4KLD4</accession>
<sequence length="629" mass="70172">MIISQRFGSQIMSSRRQVKTACQRCRQKREKCNGEQPCKRCERQGEICEYKRCERVSKSELRAEIGRLRQRLEDAKSQRAQDQGSSATTNDSAALQGCFDAVKWSNLEKGPFVLPGGDRAAFLSGSMSGGIPLTASSCFDQLLSWRSCHPTFQQSNASASSSWPPSYRELSLPLAPLDAYATLAQTDRWTQVGWTCAHIRHLFDVVFTWDSVSFYILRKNEFLQDYDAGSSRFCSSALVHALLALSTRLANEREDDSYHLPSGWLGSKYFLRKAKALLLEQGSGQSLPDIQSLGILALYHIRCGPENEARELAELCTAGIRSLCLRECDVSELDELYVKVRVTTYDGAISLLRMFDLTTGVLFNEAGSTLEDSLILDQLPCNDAGAGTMRPDLSTAINFQPENPHDLIAKMFQLTELVYKVIVAKRRASPSIKRYIIATYHKCLEWYREIFELVGNGSSRSPFILFIHMYYHFCILCTFRPIVGFDFASSEVQPHEVCVQAVQSIITLAQSYDDLFTLQRVPALVPYFVCASGLFGLAIEDRKADMDFVQLRPMAAISPQQPHPSNLQVGGFFPPETTAPLQIKVSTVVQARLLLSRMGASHPAAAVAKKKLNQSLTAWRRRSGGAGSD</sequence>
<dbReference type="STRING" id="655819.J4KLD4"/>
<keyword evidence="7" id="KW-0539">Nucleus</keyword>
<dbReference type="GO" id="GO:0003677">
    <property type="term" value="F:DNA binding"/>
    <property type="evidence" value="ECO:0007669"/>
    <property type="project" value="UniProtKB-KW"/>
</dbReference>
<dbReference type="PROSITE" id="PS00463">
    <property type="entry name" value="ZN2_CY6_FUNGAL_1"/>
    <property type="match status" value="1"/>
</dbReference>
<comment type="subcellular location">
    <subcellularLocation>
        <location evidence="1">Nucleus</location>
    </subcellularLocation>
</comment>
<dbReference type="InterPro" id="IPR036864">
    <property type="entry name" value="Zn2-C6_fun-type_DNA-bd_sf"/>
</dbReference>
<evidence type="ECO:0000313" key="9">
    <source>
        <dbReference type="EMBL" id="EJP62009.1"/>
    </source>
</evidence>
<evidence type="ECO:0000256" key="3">
    <source>
        <dbReference type="ARBA" id="ARBA00022833"/>
    </source>
</evidence>
<evidence type="ECO:0000256" key="7">
    <source>
        <dbReference type="ARBA" id="ARBA00023242"/>
    </source>
</evidence>
<protein>
    <submittedName>
        <fullName evidence="9">Nitrate assimilation regulatory protein nirA</fullName>
    </submittedName>
</protein>
<keyword evidence="4" id="KW-0805">Transcription regulation</keyword>
<dbReference type="GO" id="GO:0008270">
    <property type="term" value="F:zinc ion binding"/>
    <property type="evidence" value="ECO:0007669"/>
    <property type="project" value="InterPro"/>
</dbReference>
<dbReference type="InterPro" id="IPR001138">
    <property type="entry name" value="Zn2Cys6_DnaBD"/>
</dbReference>
<evidence type="ECO:0000256" key="4">
    <source>
        <dbReference type="ARBA" id="ARBA00023015"/>
    </source>
</evidence>
<dbReference type="CDD" id="cd12148">
    <property type="entry name" value="fungal_TF_MHR"/>
    <property type="match status" value="1"/>
</dbReference>
<dbReference type="HOGENOM" id="CLU_447641_0_0_1"/>
<keyword evidence="6" id="KW-0804">Transcription</keyword>
<evidence type="ECO:0000256" key="1">
    <source>
        <dbReference type="ARBA" id="ARBA00004123"/>
    </source>
</evidence>
<organism evidence="9 10">
    <name type="scientific">Beauveria bassiana (strain ARSEF 2860)</name>
    <name type="common">White muscardine disease fungus</name>
    <name type="synonym">Tritirachium shiotae</name>
    <dbReference type="NCBI Taxonomy" id="655819"/>
    <lineage>
        <taxon>Eukaryota</taxon>
        <taxon>Fungi</taxon>
        <taxon>Dikarya</taxon>
        <taxon>Ascomycota</taxon>
        <taxon>Pezizomycotina</taxon>
        <taxon>Sordariomycetes</taxon>
        <taxon>Hypocreomycetidae</taxon>
        <taxon>Hypocreales</taxon>
        <taxon>Cordycipitaceae</taxon>
        <taxon>Beauveria</taxon>
    </lineage>
</organism>
<dbReference type="EMBL" id="JH725193">
    <property type="protein sequence ID" value="EJP62009.1"/>
    <property type="molecule type" value="Genomic_DNA"/>
</dbReference>
<name>J4KLD4_BEAB2</name>
<dbReference type="PANTHER" id="PTHR31313">
    <property type="entry name" value="TY1 ENHANCER ACTIVATOR"/>
    <property type="match status" value="1"/>
</dbReference>
<feature type="domain" description="Zn(2)-C6 fungal-type" evidence="8">
    <location>
        <begin position="21"/>
        <end position="50"/>
    </location>
</feature>
<evidence type="ECO:0000313" key="10">
    <source>
        <dbReference type="Proteomes" id="UP000002762"/>
    </source>
</evidence>
<dbReference type="CDD" id="cd00067">
    <property type="entry name" value="GAL4"/>
    <property type="match status" value="1"/>
</dbReference>
<dbReference type="PROSITE" id="PS50048">
    <property type="entry name" value="ZN2_CY6_FUNGAL_2"/>
    <property type="match status" value="1"/>
</dbReference>
<evidence type="ECO:0000256" key="5">
    <source>
        <dbReference type="ARBA" id="ARBA00023125"/>
    </source>
</evidence>
<gene>
    <name evidence="9" type="ORF">BBA_09057</name>
</gene>
<proteinExistence type="predicted"/>
<evidence type="ECO:0000256" key="6">
    <source>
        <dbReference type="ARBA" id="ARBA00023163"/>
    </source>
</evidence>
<dbReference type="AlphaFoldDB" id="J4KLD4"/>
<keyword evidence="2" id="KW-0479">Metal-binding</keyword>
<keyword evidence="3" id="KW-0862">Zinc</keyword>
<keyword evidence="10" id="KW-1185">Reference proteome</keyword>
<dbReference type="InterPro" id="IPR051615">
    <property type="entry name" value="Transcr_Regulatory_Elem"/>
</dbReference>
<dbReference type="SUPFAM" id="SSF57701">
    <property type="entry name" value="Zn2/Cys6 DNA-binding domain"/>
    <property type="match status" value="1"/>
</dbReference>
<evidence type="ECO:0000256" key="2">
    <source>
        <dbReference type="ARBA" id="ARBA00022723"/>
    </source>
</evidence>
<keyword evidence="5" id="KW-0238">DNA-binding</keyword>
<dbReference type="Proteomes" id="UP000002762">
    <property type="component" value="Unassembled WGS sequence"/>
</dbReference>
<dbReference type="GO" id="GO:0000981">
    <property type="term" value="F:DNA-binding transcription factor activity, RNA polymerase II-specific"/>
    <property type="evidence" value="ECO:0007669"/>
    <property type="project" value="InterPro"/>
</dbReference>
<dbReference type="SMART" id="SM00066">
    <property type="entry name" value="GAL4"/>
    <property type="match status" value="1"/>
</dbReference>
<dbReference type="GO" id="GO:0005634">
    <property type="term" value="C:nucleus"/>
    <property type="evidence" value="ECO:0007669"/>
    <property type="project" value="UniProtKB-SubCell"/>
</dbReference>